<proteinExistence type="inferred from homology"/>
<evidence type="ECO:0000313" key="9">
    <source>
        <dbReference type="Proteomes" id="UP000265663"/>
    </source>
</evidence>
<sequence>MAKSKGGHHCKVPLQPRSVLHDSLIAMEPTLAKRSYKMTNHQQVSLVVVPTVFTALAVLFTGLRIYGRRLKNAKQGVDDYLCILACILALALLGGDIAMVVAAGGGTSVMSLKNPNDLFLWLKLLIITYLIWCAAIAVVQLAILFLYQRLFSVVTWFRRACYIAMGLVFGWFIAAWASDLAICNPTRKVWDPRERVETGS</sequence>
<keyword evidence="9" id="KW-1185">Reference proteome</keyword>
<evidence type="ECO:0000256" key="3">
    <source>
        <dbReference type="ARBA" id="ARBA00022989"/>
    </source>
</evidence>
<feature type="transmembrane region" description="Helical" evidence="6">
    <location>
        <begin position="159"/>
        <end position="177"/>
    </location>
</feature>
<dbReference type="GO" id="GO:0016020">
    <property type="term" value="C:membrane"/>
    <property type="evidence" value="ECO:0007669"/>
    <property type="project" value="UniProtKB-SubCell"/>
</dbReference>
<comment type="similarity">
    <text evidence="5">Belongs to the SAT4 family.</text>
</comment>
<feature type="domain" description="Rhodopsin" evidence="7">
    <location>
        <begin position="63"/>
        <end position="193"/>
    </location>
</feature>
<dbReference type="Proteomes" id="UP000265663">
    <property type="component" value="Unassembled WGS sequence"/>
</dbReference>
<organism evidence="8 9">
    <name type="scientific">Pyrenophora seminiperda CCB06</name>
    <dbReference type="NCBI Taxonomy" id="1302712"/>
    <lineage>
        <taxon>Eukaryota</taxon>
        <taxon>Fungi</taxon>
        <taxon>Dikarya</taxon>
        <taxon>Ascomycota</taxon>
        <taxon>Pezizomycotina</taxon>
        <taxon>Dothideomycetes</taxon>
        <taxon>Pleosporomycetidae</taxon>
        <taxon>Pleosporales</taxon>
        <taxon>Pleosporineae</taxon>
        <taxon>Pleosporaceae</taxon>
        <taxon>Pyrenophora</taxon>
    </lineage>
</organism>
<dbReference type="EMBL" id="KE747806">
    <property type="protein sequence ID" value="RMZ66222.1"/>
    <property type="molecule type" value="Genomic_DNA"/>
</dbReference>
<gene>
    <name evidence="8" type="ORF">GMOD_00005305</name>
</gene>
<dbReference type="Pfam" id="PF20684">
    <property type="entry name" value="Fung_rhodopsin"/>
    <property type="match status" value="1"/>
</dbReference>
<evidence type="ECO:0000256" key="2">
    <source>
        <dbReference type="ARBA" id="ARBA00022692"/>
    </source>
</evidence>
<dbReference type="PANTHER" id="PTHR33048:SF47">
    <property type="entry name" value="INTEGRAL MEMBRANE PROTEIN-RELATED"/>
    <property type="match status" value="1"/>
</dbReference>
<keyword evidence="4 6" id="KW-0472">Membrane</keyword>
<evidence type="ECO:0000256" key="4">
    <source>
        <dbReference type="ARBA" id="ARBA00023136"/>
    </source>
</evidence>
<evidence type="ECO:0000256" key="5">
    <source>
        <dbReference type="ARBA" id="ARBA00038359"/>
    </source>
</evidence>
<keyword evidence="3 6" id="KW-1133">Transmembrane helix</keyword>
<evidence type="ECO:0000259" key="7">
    <source>
        <dbReference type="Pfam" id="PF20684"/>
    </source>
</evidence>
<comment type="subcellular location">
    <subcellularLocation>
        <location evidence="1">Membrane</location>
        <topology evidence="1">Multi-pass membrane protein</topology>
    </subcellularLocation>
</comment>
<dbReference type="OrthoDB" id="10017208at2759"/>
<evidence type="ECO:0000256" key="1">
    <source>
        <dbReference type="ARBA" id="ARBA00004141"/>
    </source>
</evidence>
<name>A0A3M7LVP9_9PLEO</name>
<dbReference type="AlphaFoldDB" id="A0A3M7LVP9"/>
<evidence type="ECO:0000256" key="6">
    <source>
        <dbReference type="SAM" id="Phobius"/>
    </source>
</evidence>
<protein>
    <submittedName>
        <fullName evidence="8">Integral membrane</fullName>
    </submittedName>
</protein>
<dbReference type="InterPro" id="IPR052337">
    <property type="entry name" value="SAT4-like"/>
</dbReference>
<feature type="transmembrane region" description="Helical" evidence="6">
    <location>
        <begin position="124"/>
        <end position="147"/>
    </location>
</feature>
<reference evidence="8 9" key="1">
    <citation type="journal article" date="2014" name="PLoS ONE">
        <title>De novo Genome Assembly of the Fungal Plant Pathogen Pyrenophora semeniperda.</title>
        <authorList>
            <person name="Soliai M.M."/>
            <person name="Meyer S.E."/>
            <person name="Udall J.A."/>
            <person name="Elzinga D.E."/>
            <person name="Hermansen R.A."/>
            <person name="Bodily P.M."/>
            <person name="Hart A.A."/>
            <person name="Coleman C.E."/>
        </authorList>
    </citation>
    <scope>NUCLEOTIDE SEQUENCE [LARGE SCALE GENOMIC DNA]</scope>
    <source>
        <strain evidence="8 9">CCB06</strain>
        <tissue evidence="8">Mycelium</tissue>
    </source>
</reference>
<accession>A0A3M7LVP9</accession>
<dbReference type="InterPro" id="IPR049326">
    <property type="entry name" value="Rhodopsin_dom_fungi"/>
</dbReference>
<keyword evidence="2 6" id="KW-0812">Transmembrane</keyword>
<evidence type="ECO:0000313" key="8">
    <source>
        <dbReference type="EMBL" id="RMZ66222.1"/>
    </source>
</evidence>
<feature type="transmembrane region" description="Helical" evidence="6">
    <location>
        <begin position="79"/>
        <end position="104"/>
    </location>
</feature>
<feature type="transmembrane region" description="Helical" evidence="6">
    <location>
        <begin position="44"/>
        <end position="67"/>
    </location>
</feature>
<dbReference type="PANTHER" id="PTHR33048">
    <property type="entry name" value="PTH11-LIKE INTEGRAL MEMBRANE PROTEIN (AFU_ORTHOLOGUE AFUA_5G11245)"/>
    <property type="match status" value="1"/>
</dbReference>